<gene>
    <name evidence="1" type="ORF">Psi02_53890</name>
</gene>
<reference evidence="1" key="1">
    <citation type="submission" date="2021-01" db="EMBL/GenBank/DDBJ databases">
        <title>Whole genome shotgun sequence of Planotetraspora silvatica NBRC 100141.</title>
        <authorList>
            <person name="Komaki H."/>
            <person name="Tamura T."/>
        </authorList>
    </citation>
    <scope>NUCLEOTIDE SEQUENCE</scope>
    <source>
        <strain evidence="1">NBRC 100141</strain>
    </source>
</reference>
<accession>A0A8J3XQ78</accession>
<dbReference type="Pfam" id="PF13599">
    <property type="entry name" value="Pentapeptide_4"/>
    <property type="match status" value="1"/>
</dbReference>
<dbReference type="AlphaFoldDB" id="A0A8J3XQ78"/>
<name>A0A8J3XQ78_9ACTN</name>
<dbReference type="Proteomes" id="UP000644610">
    <property type="component" value="Unassembled WGS sequence"/>
</dbReference>
<evidence type="ECO:0000313" key="2">
    <source>
        <dbReference type="Proteomes" id="UP000644610"/>
    </source>
</evidence>
<sequence length="226" mass="24579">MSTPTSRRKQKEPAAPKVPVSLTVAGLPEHDLENDGAYRAMHFKSIDLSSRRARTAEFEGCRFVDTAFAGTEMHRAELTDVELDRCDLSNMRVRSSSAHRAVVSASRLTGAAWSECAFHDVVFDTCRADLAGFRFSSFRTVVFRDCTLLEANFQDADLRGARFERCDLTGAQFSNAKMAGTRFADCTLAGIAGVTSLRGAIIRSSDAWGLVHSLAGAMGITIEDAS</sequence>
<keyword evidence="2" id="KW-1185">Reference proteome</keyword>
<dbReference type="PANTHER" id="PTHR42999">
    <property type="entry name" value="ANTIBIOTIC RESISTANCE PROTEIN MCBG"/>
    <property type="match status" value="1"/>
</dbReference>
<evidence type="ECO:0008006" key="3">
    <source>
        <dbReference type="Google" id="ProtNLM"/>
    </source>
</evidence>
<dbReference type="Gene3D" id="2.160.20.80">
    <property type="entry name" value="E3 ubiquitin-protein ligase SopA"/>
    <property type="match status" value="1"/>
</dbReference>
<dbReference type="PANTHER" id="PTHR42999:SF1">
    <property type="entry name" value="PENTAPEPTIDE REPEAT-CONTAINING PROTEIN"/>
    <property type="match status" value="1"/>
</dbReference>
<dbReference type="RefSeq" id="WP_203978409.1">
    <property type="nucleotide sequence ID" value="NZ_BAAAKY010000016.1"/>
</dbReference>
<dbReference type="Pfam" id="PF00805">
    <property type="entry name" value="Pentapeptide"/>
    <property type="match status" value="1"/>
</dbReference>
<dbReference type="EMBL" id="BOOQ01000037">
    <property type="protein sequence ID" value="GII48965.1"/>
    <property type="molecule type" value="Genomic_DNA"/>
</dbReference>
<proteinExistence type="predicted"/>
<evidence type="ECO:0000313" key="1">
    <source>
        <dbReference type="EMBL" id="GII48965.1"/>
    </source>
</evidence>
<protein>
    <recommendedName>
        <fullName evidence="3">Pentapeptide repeat-containing protein</fullName>
    </recommendedName>
</protein>
<comment type="caution">
    <text evidence="1">The sequence shown here is derived from an EMBL/GenBank/DDBJ whole genome shotgun (WGS) entry which is preliminary data.</text>
</comment>
<dbReference type="InterPro" id="IPR001646">
    <property type="entry name" value="5peptide_repeat"/>
</dbReference>
<dbReference type="SUPFAM" id="SSF141571">
    <property type="entry name" value="Pentapeptide repeat-like"/>
    <property type="match status" value="1"/>
</dbReference>
<dbReference type="InterPro" id="IPR052949">
    <property type="entry name" value="PA_immunity-related"/>
</dbReference>
<organism evidence="1 2">
    <name type="scientific">Planotetraspora silvatica</name>
    <dbReference type="NCBI Taxonomy" id="234614"/>
    <lineage>
        <taxon>Bacteria</taxon>
        <taxon>Bacillati</taxon>
        <taxon>Actinomycetota</taxon>
        <taxon>Actinomycetes</taxon>
        <taxon>Streptosporangiales</taxon>
        <taxon>Streptosporangiaceae</taxon>
        <taxon>Planotetraspora</taxon>
    </lineage>
</organism>